<dbReference type="PATRIC" id="fig|1149862.3.peg.3786"/>
<dbReference type="InterPro" id="IPR018568">
    <property type="entry name" value="DUF2019"/>
</dbReference>
<dbReference type="Gene3D" id="1.25.40.70">
    <property type="entry name" value="Phosphatidylinositol 3-kinase, accessory domain (PIK)"/>
    <property type="match status" value="1"/>
</dbReference>
<dbReference type="Proteomes" id="UP000004324">
    <property type="component" value="Unassembled WGS sequence"/>
</dbReference>
<evidence type="ECO:0000313" key="3">
    <source>
        <dbReference type="Proteomes" id="UP000004324"/>
    </source>
</evidence>
<feature type="domain" description="DUF2019" evidence="1">
    <location>
        <begin position="27"/>
        <end position="123"/>
    </location>
</feature>
<dbReference type="EMBL" id="AKVJ01000066">
    <property type="protein sequence ID" value="EIW16273.1"/>
    <property type="molecule type" value="Genomic_DNA"/>
</dbReference>
<sequence>MKMVGGFLNRLNNLGGRIMRVLEKILEEFIGACLKQEDSIKRGDSKTGNKQYRIIQGIRRDLKENPNYGLEKLSPFLEHPSANVRLTTAFTLIPILPEQAKEVLQELAAGRGTIAFNAEMTLSEWEKGNLKFED</sequence>
<reference evidence="2 3" key="1">
    <citation type="journal article" date="2012" name="J. Bacteriol.">
        <title>Draft Genome Sequences for Two Metal-Reducing Pelosinus fermentans Strains Isolated from a Cr(VI)-Contaminated Site and for Type Strain R7.</title>
        <authorList>
            <person name="Brown S.D."/>
            <person name="Podar M."/>
            <person name="Klingeman D.M."/>
            <person name="Johnson C.M."/>
            <person name="Yang Z.K."/>
            <person name="Utturkar S.M."/>
            <person name="Land M.L."/>
            <person name="Mosher J.J."/>
            <person name="Hurt R.A.Jr."/>
            <person name="Phelps T.J."/>
            <person name="Palumbo A.V."/>
            <person name="Arkin A.P."/>
            <person name="Hazen T.C."/>
            <person name="Elias D.A."/>
        </authorList>
    </citation>
    <scope>NUCLEOTIDE SEQUENCE [LARGE SCALE GENOMIC DNA]</scope>
    <source>
        <strain evidence="2 3">B4</strain>
    </source>
</reference>
<gene>
    <name evidence="2" type="ORF">FB4_0784</name>
</gene>
<accession>I8RB98</accession>
<dbReference type="InterPro" id="IPR042236">
    <property type="entry name" value="PI3K_accessory_sf"/>
</dbReference>
<proteinExistence type="predicted"/>
<name>I8RB98_9FIRM</name>
<dbReference type="InterPro" id="IPR016024">
    <property type="entry name" value="ARM-type_fold"/>
</dbReference>
<dbReference type="AlphaFoldDB" id="I8RB98"/>
<organism evidence="2 3">
    <name type="scientific">Pelosinus fermentans B4</name>
    <dbReference type="NCBI Taxonomy" id="1149862"/>
    <lineage>
        <taxon>Bacteria</taxon>
        <taxon>Bacillati</taxon>
        <taxon>Bacillota</taxon>
        <taxon>Negativicutes</taxon>
        <taxon>Selenomonadales</taxon>
        <taxon>Sporomusaceae</taxon>
        <taxon>Pelosinus</taxon>
    </lineage>
</organism>
<dbReference type="Pfam" id="PF09450">
    <property type="entry name" value="DUF2019"/>
    <property type="match status" value="1"/>
</dbReference>
<comment type="caution">
    <text evidence="2">The sequence shown here is derived from an EMBL/GenBank/DDBJ whole genome shotgun (WGS) entry which is preliminary data.</text>
</comment>
<protein>
    <recommendedName>
        <fullName evidence="1">DUF2019 domain-containing protein</fullName>
    </recommendedName>
</protein>
<dbReference type="OrthoDB" id="7866286at2"/>
<dbReference type="SUPFAM" id="SSF48371">
    <property type="entry name" value="ARM repeat"/>
    <property type="match status" value="1"/>
</dbReference>
<keyword evidence="3" id="KW-1185">Reference proteome</keyword>
<evidence type="ECO:0000313" key="2">
    <source>
        <dbReference type="EMBL" id="EIW16273.1"/>
    </source>
</evidence>
<evidence type="ECO:0000259" key="1">
    <source>
        <dbReference type="Pfam" id="PF09450"/>
    </source>
</evidence>